<evidence type="ECO:0000256" key="1">
    <source>
        <dbReference type="ARBA" id="ARBA00022603"/>
    </source>
</evidence>
<dbReference type="NCBIfam" id="TIGR00095">
    <property type="entry name" value="16S rRNA (guanine(966)-N(2))-methyltransferase RsmD"/>
    <property type="match status" value="1"/>
</dbReference>
<dbReference type="OrthoDB" id="9803017at2"/>
<dbReference type="InterPro" id="IPR004398">
    <property type="entry name" value="RNA_MeTrfase_RsmD"/>
</dbReference>
<dbReference type="Pfam" id="PF03602">
    <property type="entry name" value="Cons_hypoth95"/>
    <property type="match status" value="1"/>
</dbReference>
<dbReference type="GO" id="GO:0031167">
    <property type="term" value="P:rRNA methylation"/>
    <property type="evidence" value="ECO:0007669"/>
    <property type="project" value="InterPro"/>
</dbReference>
<dbReference type="InterPro" id="IPR002052">
    <property type="entry name" value="DNA_methylase_N6_adenine_CS"/>
</dbReference>
<gene>
    <name evidence="3" type="primary">rsmD</name>
    <name evidence="3" type="ORF">SCORR_v1c01720</name>
</gene>
<dbReference type="AlphaFoldDB" id="A0A222EN60"/>
<evidence type="ECO:0000313" key="3">
    <source>
        <dbReference type="EMBL" id="ASP27947.1"/>
    </source>
</evidence>
<dbReference type="GO" id="GO:0008168">
    <property type="term" value="F:methyltransferase activity"/>
    <property type="evidence" value="ECO:0007669"/>
    <property type="project" value="UniProtKB-KW"/>
</dbReference>
<dbReference type="PANTHER" id="PTHR43542:SF1">
    <property type="entry name" value="METHYLTRANSFERASE"/>
    <property type="match status" value="1"/>
</dbReference>
<keyword evidence="4" id="KW-1185">Reference proteome</keyword>
<dbReference type="PROSITE" id="PS00092">
    <property type="entry name" value="N6_MTASE"/>
    <property type="match status" value="1"/>
</dbReference>
<sequence length="187" mass="21914">MKVISGKYRGRKLQVLDGKNTRPTLTRVKEDMFNVLNNYFIYEGKKCLDLFAGSGALGIEALSRGIDHVYFNEHNKEALKIIKSNLKNIDKEYYTLLSLDYNVALNLLHSSSVKVDLIFLDPPFIEKEYYVKFFDFIRVNKILNNYGILIIESQQKLKNELLIGFTSLKYKDYKNKHLYIIRLEEDN</sequence>
<protein>
    <submittedName>
        <fullName evidence="3">16S rRNA (Guanine966-N2)-methyltransferase</fullName>
    </submittedName>
</protein>
<evidence type="ECO:0000313" key="4">
    <source>
        <dbReference type="Proteomes" id="UP000203229"/>
    </source>
</evidence>
<dbReference type="PIRSF" id="PIRSF004553">
    <property type="entry name" value="CHP00095"/>
    <property type="match status" value="1"/>
</dbReference>
<dbReference type="RefSeq" id="WP_094048242.1">
    <property type="nucleotide sequence ID" value="NZ_CP022535.1"/>
</dbReference>
<dbReference type="PANTHER" id="PTHR43542">
    <property type="entry name" value="METHYLTRANSFERASE"/>
    <property type="match status" value="1"/>
</dbReference>
<keyword evidence="1 3" id="KW-0489">Methyltransferase</keyword>
<accession>A0A222EN60</accession>
<dbReference type="KEGG" id="scou:SCORR_v1c01720"/>
<organism evidence="3 4">
    <name type="scientific">Spiroplasma corruscae</name>
    <dbReference type="NCBI Taxonomy" id="216934"/>
    <lineage>
        <taxon>Bacteria</taxon>
        <taxon>Bacillati</taxon>
        <taxon>Mycoplasmatota</taxon>
        <taxon>Mollicutes</taxon>
        <taxon>Entomoplasmatales</taxon>
        <taxon>Spiroplasmataceae</taxon>
        <taxon>Spiroplasma</taxon>
    </lineage>
</organism>
<dbReference type="SUPFAM" id="SSF53335">
    <property type="entry name" value="S-adenosyl-L-methionine-dependent methyltransferases"/>
    <property type="match status" value="1"/>
</dbReference>
<dbReference type="GO" id="GO:0003676">
    <property type="term" value="F:nucleic acid binding"/>
    <property type="evidence" value="ECO:0007669"/>
    <property type="project" value="InterPro"/>
</dbReference>
<dbReference type="Proteomes" id="UP000203229">
    <property type="component" value="Chromosome"/>
</dbReference>
<evidence type="ECO:0000256" key="2">
    <source>
        <dbReference type="ARBA" id="ARBA00022679"/>
    </source>
</evidence>
<dbReference type="InterPro" id="IPR029063">
    <property type="entry name" value="SAM-dependent_MTases_sf"/>
</dbReference>
<dbReference type="CDD" id="cd02440">
    <property type="entry name" value="AdoMet_MTases"/>
    <property type="match status" value="1"/>
</dbReference>
<keyword evidence="2 3" id="KW-0808">Transferase</keyword>
<dbReference type="Gene3D" id="3.40.50.150">
    <property type="entry name" value="Vaccinia Virus protein VP39"/>
    <property type="match status" value="1"/>
</dbReference>
<reference evidence="3 4" key="1">
    <citation type="submission" date="2017-07" db="EMBL/GenBank/DDBJ databases">
        <title>Complete genome sequence of Spiroplasma corruscae EC-1 (DSM 19793).</title>
        <authorList>
            <person name="Tsai Y.-M."/>
            <person name="Lo W.-S."/>
            <person name="Kuo C.-H."/>
        </authorList>
    </citation>
    <scope>NUCLEOTIDE SEQUENCE [LARGE SCALE GENOMIC DNA]</scope>
    <source>
        <strain evidence="3 4">EC-1</strain>
    </source>
</reference>
<name>A0A222EN60_9MOLU</name>
<dbReference type="EMBL" id="CP022535">
    <property type="protein sequence ID" value="ASP27947.1"/>
    <property type="molecule type" value="Genomic_DNA"/>
</dbReference>
<proteinExistence type="predicted"/>